<dbReference type="PANTHER" id="PTHR34387">
    <property type="entry name" value="SLR1258 PROTEIN"/>
    <property type="match status" value="1"/>
</dbReference>
<dbReference type="RefSeq" id="WP_194019449.1">
    <property type="nucleotide sequence ID" value="NZ_JADEVV010000016.1"/>
</dbReference>
<reference evidence="1 2" key="1">
    <citation type="submission" date="2020-10" db="EMBL/GenBank/DDBJ databases">
        <authorList>
            <person name="Castelo-Branco R."/>
            <person name="Eusebio N."/>
            <person name="Adriana R."/>
            <person name="Vieira A."/>
            <person name="Brugerolle De Fraissinette N."/>
            <person name="Rezende De Castro R."/>
            <person name="Schneider M.P."/>
            <person name="Vasconcelos V."/>
            <person name="Leao P.N."/>
        </authorList>
    </citation>
    <scope>NUCLEOTIDE SEQUENCE [LARGE SCALE GENOMIC DNA]</scope>
    <source>
        <strain evidence="1 2">LEGE 00031</strain>
    </source>
</reference>
<evidence type="ECO:0000313" key="2">
    <source>
        <dbReference type="Proteomes" id="UP000658720"/>
    </source>
</evidence>
<protein>
    <submittedName>
        <fullName evidence="1">SIMPL domain-containing protein</fullName>
    </submittedName>
</protein>
<keyword evidence="2" id="KW-1185">Reference proteome</keyword>
<dbReference type="InterPro" id="IPR007497">
    <property type="entry name" value="SIMPL/DUF541"/>
</dbReference>
<dbReference type="InterPro" id="IPR016907">
    <property type="entry name" value="UCP029033"/>
</dbReference>
<organism evidence="1 2">
    <name type="scientific">Synechocystis salina LEGE 00031</name>
    <dbReference type="NCBI Taxonomy" id="1828736"/>
    <lineage>
        <taxon>Bacteria</taxon>
        <taxon>Bacillati</taxon>
        <taxon>Cyanobacteriota</taxon>
        <taxon>Cyanophyceae</taxon>
        <taxon>Synechococcales</taxon>
        <taxon>Merismopediaceae</taxon>
        <taxon>Synechocystis</taxon>
    </lineage>
</organism>
<dbReference type="Pfam" id="PF04402">
    <property type="entry name" value="SIMPL"/>
    <property type="match status" value="1"/>
</dbReference>
<comment type="caution">
    <text evidence="1">The sequence shown here is derived from an EMBL/GenBank/DDBJ whole genome shotgun (WGS) entry which is preliminary data.</text>
</comment>
<dbReference type="PIRSF" id="PIRSF029033">
    <property type="entry name" value="UCP029033"/>
    <property type="match status" value="1"/>
</dbReference>
<accession>A0ABR9VQP3</accession>
<dbReference type="Gene3D" id="3.30.110.170">
    <property type="entry name" value="Protein of unknown function (DUF541), domain 1"/>
    <property type="match status" value="1"/>
</dbReference>
<evidence type="ECO:0000313" key="1">
    <source>
        <dbReference type="EMBL" id="MBE9253675.1"/>
    </source>
</evidence>
<name>A0ABR9VQP3_9SYNC</name>
<proteinExistence type="predicted"/>
<dbReference type="Gene3D" id="3.30.70.2970">
    <property type="entry name" value="Protein of unknown function (DUF541), domain 2"/>
    <property type="match status" value="1"/>
</dbReference>
<dbReference type="Proteomes" id="UP000658720">
    <property type="component" value="Unassembled WGS sequence"/>
</dbReference>
<sequence length="251" mass="27202">MNTTKALLPPKFPQLLIGLALLSLSLVVSTAIAAKALLEVKSSNDVLIVTGSAKRPITSDYITWGLSVSSQQPTAQAAYQDLQSQTERVQAYLQGKNVPKEAISMGAMETYAIPEITENGQETGRTLAYRLTQRFEIGADDVERYAKLSQEATELINEGINLTVEPPQYLYTELAPLRIEMVAEATKDAKARAEAIASNTNSKVGPVRSAQTGVFQITSRNSTDVSDMGMYDTSSVEKDITAVVSITFSMK</sequence>
<dbReference type="InterPro" id="IPR052022">
    <property type="entry name" value="26kDa_periplasmic_antigen"/>
</dbReference>
<dbReference type="PANTHER" id="PTHR34387:SF2">
    <property type="entry name" value="SLR1258 PROTEIN"/>
    <property type="match status" value="1"/>
</dbReference>
<dbReference type="EMBL" id="JADEVV010000016">
    <property type="protein sequence ID" value="MBE9253675.1"/>
    <property type="molecule type" value="Genomic_DNA"/>
</dbReference>
<gene>
    <name evidence="1" type="ORF">IQ217_07380</name>
</gene>